<evidence type="ECO:0000256" key="3">
    <source>
        <dbReference type="SAM" id="MobiDB-lite"/>
    </source>
</evidence>
<dbReference type="SUPFAM" id="SSF54928">
    <property type="entry name" value="RNA-binding domain, RBD"/>
    <property type="match status" value="1"/>
</dbReference>
<evidence type="ECO:0000259" key="5">
    <source>
        <dbReference type="PROSITE" id="PS50304"/>
    </source>
</evidence>
<dbReference type="InterPro" id="IPR012677">
    <property type="entry name" value="Nucleotide-bd_a/b_plait_sf"/>
</dbReference>
<feature type="region of interest" description="Disordered" evidence="3">
    <location>
        <begin position="393"/>
        <end position="412"/>
    </location>
</feature>
<feature type="region of interest" description="Disordered" evidence="3">
    <location>
        <begin position="178"/>
        <end position="211"/>
    </location>
</feature>
<dbReference type="InterPro" id="IPR035979">
    <property type="entry name" value="RBD_domain_sf"/>
</dbReference>
<dbReference type="PROSITE" id="PS50102">
    <property type="entry name" value="RRM"/>
    <property type="match status" value="2"/>
</dbReference>
<feature type="compositionally biased region" description="Polar residues" evidence="3">
    <location>
        <begin position="202"/>
        <end position="211"/>
    </location>
</feature>
<dbReference type="Pfam" id="PF13893">
    <property type="entry name" value="RRM_5"/>
    <property type="match status" value="1"/>
</dbReference>
<feature type="region of interest" description="Disordered" evidence="3">
    <location>
        <begin position="261"/>
        <end position="298"/>
    </location>
</feature>
<evidence type="ECO:0000313" key="7">
    <source>
        <dbReference type="Proteomes" id="UP001219518"/>
    </source>
</evidence>
<keyword evidence="7" id="KW-1185">Reference proteome</keyword>
<dbReference type="Gene3D" id="3.30.70.330">
    <property type="match status" value="2"/>
</dbReference>
<dbReference type="InterPro" id="IPR002999">
    <property type="entry name" value="Tudor"/>
</dbReference>
<evidence type="ECO:0000256" key="2">
    <source>
        <dbReference type="PROSITE-ProRule" id="PRU00176"/>
    </source>
</evidence>
<dbReference type="PROSITE" id="PS50304">
    <property type="entry name" value="TUDOR"/>
    <property type="match status" value="1"/>
</dbReference>
<dbReference type="Gene3D" id="2.30.30.140">
    <property type="match status" value="1"/>
</dbReference>
<evidence type="ECO:0000256" key="1">
    <source>
        <dbReference type="ARBA" id="ARBA00022884"/>
    </source>
</evidence>
<feature type="region of interest" description="Disordered" evidence="3">
    <location>
        <begin position="890"/>
        <end position="909"/>
    </location>
</feature>
<reference evidence="6" key="2">
    <citation type="journal article" date="2023" name="BMC Genomics">
        <title>Pest status, molecular evolution, and epigenetic factors derived from the genome assembly of Frankliniella fusca, a thysanopteran phytovirus vector.</title>
        <authorList>
            <person name="Catto M.A."/>
            <person name="Labadie P.E."/>
            <person name="Jacobson A.L."/>
            <person name="Kennedy G.G."/>
            <person name="Srinivasan R."/>
            <person name="Hunt B.G."/>
        </authorList>
    </citation>
    <scope>NUCLEOTIDE SEQUENCE</scope>
    <source>
        <strain evidence="6">PL_HMW_Pooled</strain>
    </source>
</reference>
<feature type="domain" description="RRM" evidence="4">
    <location>
        <begin position="1106"/>
        <end position="1184"/>
    </location>
</feature>
<dbReference type="Proteomes" id="UP001219518">
    <property type="component" value="Unassembled WGS sequence"/>
</dbReference>
<accession>A0AAE1I0F5</accession>
<keyword evidence="1 2" id="KW-0694">RNA-binding</keyword>
<dbReference type="InterPro" id="IPR000504">
    <property type="entry name" value="RRM_dom"/>
</dbReference>
<feature type="domain" description="Tudor" evidence="5">
    <location>
        <begin position="58"/>
        <end position="114"/>
    </location>
</feature>
<dbReference type="Pfam" id="PF00567">
    <property type="entry name" value="TUDOR"/>
    <property type="match status" value="1"/>
</dbReference>
<dbReference type="EMBL" id="JAHWGI010001412">
    <property type="protein sequence ID" value="KAK3930733.1"/>
    <property type="molecule type" value="Genomic_DNA"/>
</dbReference>
<dbReference type="SMART" id="SM00360">
    <property type="entry name" value="RRM"/>
    <property type="match status" value="2"/>
</dbReference>
<evidence type="ECO:0000313" key="6">
    <source>
        <dbReference type="EMBL" id="KAK3930733.1"/>
    </source>
</evidence>
<dbReference type="SMART" id="SM00333">
    <property type="entry name" value="TUDOR"/>
    <property type="match status" value="1"/>
</dbReference>
<organism evidence="6 7">
    <name type="scientific">Frankliniella fusca</name>
    <dbReference type="NCBI Taxonomy" id="407009"/>
    <lineage>
        <taxon>Eukaryota</taxon>
        <taxon>Metazoa</taxon>
        <taxon>Ecdysozoa</taxon>
        <taxon>Arthropoda</taxon>
        <taxon>Hexapoda</taxon>
        <taxon>Insecta</taxon>
        <taxon>Pterygota</taxon>
        <taxon>Neoptera</taxon>
        <taxon>Paraneoptera</taxon>
        <taxon>Thysanoptera</taxon>
        <taxon>Terebrantia</taxon>
        <taxon>Thripoidea</taxon>
        <taxon>Thripidae</taxon>
        <taxon>Frankliniella</taxon>
    </lineage>
</organism>
<dbReference type="SUPFAM" id="SSF63748">
    <property type="entry name" value="Tudor/PWWP/MBT"/>
    <property type="match status" value="1"/>
</dbReference>
<evidence type="ECO:0000259" key="4">
    <source>
        <dbReference type="PROSITE" id="PS50102"/>
    </source>
</evidence>
<dbReference type="PANTHER" id="PTHR15592">
    <property type="entry name" value="MATRIN 3/NUCLEAR PROTEIN 220-RELATED"/>
    <property type="match status" value="1"/>
</dbReference>
<feature type="domain" description="RRM" evidence="4">
    <location>
        <begin position="997"/>
        <end position="1068"/>
    </location>
</feature>
<protein>
    <submittedName>
        <fullName evidence="6">Polypyrimidine tract-binding protein 1</fullName>
    </submittedName>
</protein>
<dbReference type="CDD" id="cd20379">
    <property type="entry name" value="Tudor_dTUD-like"/>
    <property type="match status" value="1"/>
</dbReference>
<reference evidence="6" key="1">
    <citation type="submission" date="2021-07" db="EMBL/GenBank/DDBJ databases">
        <authorList>
            <person name="Catto M.A."/>
            <person name="Jacobson A."/>
            <person name="Kennedy G."/>
            <person name="Labadie P."/>
            <person name="Hunt B.G."/>
            <person name="Srinivasan R."/>
        </authorList>
    </citation>
    <scope>NUCLEOTIDE SEQUENCE</scope>
    <source>
        <strain evidence="6">PL_HMW_Pooled</strain>
        <tissue evidence="6">Head</tissue>
    </source>
</reference>
<proteinExistence type="predicted"/>
<feature type="compositionally biased region" description="Polar residues" evidence="3">
    <location>
        <begin position="268"/>
        <end position="295"/>
    </location>
</feature>
<comment type="caution">
    <text evidence="6">The sequence shown here is derived from an EMBL/GenBank/DDBJ whole genome shotgun (WGS) entry which is preliminary data.</text>
</comment>
<dbReference type="AlphaFoldDB" id="A0AAE1I0F5"/>
<sequence>MKPCEETRVFAKDEPTWAYIHHIDKDGFLWVMPSSDLSVMESISMILNSEDHIKLDDPAAHKIVCALHIADDTWYRARIISTGPTCSVQFIDYGDTLDLPRDNLALLPDKLTEIHPLAVKVKLPSFSEAEPSVGSTLLLQYIDCIEGEVIVDVVLPDSDISPPLPVEISVESQNQLLPHADPETYLSPSTESTPSSAEGTEMPTNQLDQLDQNQEKTSSVLIERHHSCIPSDVRDSTSEKFQISQPEEEIVTCISEDLSLPGKETLIPESTSDLKGGNQSEDLKSKTAQSDTSCSEEPYTTAAVLKEEPTMEEESQTSVGQCAISNEDAAVLLTEDLLHTLSENLLKSGKECNVAHLSMNLSDSNKFSEQENREECIPAEDIENFIDFSSYSSSFKPESDEQLESPLNDDSTQKYQDMSLLGSLPANLNSIAVENDASYSVEPIIPTTVRKEETRLVGNSQTSVNQCAIPDSDEAVFQAEEHHSVCSEKPLHVSEDHAPEEEINLVAQFPPQSDLNQPLAEEPHRDKSEGDWVNKEVSSPLFGSVGQSAVDPSEIQKCHEVICQSEGQYPTNSENLLSIENGNHALLYTHQAAGDKSSILQADNSSTEGEQLMNGKDLSSSLICQDQPIPNELTAISQNYQHDTSIDKEMTDDKACVPCSGSGLPLIANSSTFLIEKQAELTHLKDSKCMENSNRAIECTGFSADQHSSSHGINIRQTISEELIRLSKNKKPKIITMGGTAEHSCQDVSRAPNHVQAVSCPDTTIPTNAGSSSSQGFETILEFELEILREQHRLQMLALQKKLEKHVEYQINAFRVEMSRQFDSLFNEVSNRIQFLNDSVVHKMAYLYSNVTTLKNEQESIQINKPVELDSQFGNNRKLHTFPNMLPLSTSDQKPSFEKNSVNQPNRKLHTSQNMMPLSTCDQKQSFENNSVNQPRVESRGRITLTTNCDQLSNVMMDHHSNCSNQYNSNKCPKMDHFESKQESKVEETETHEIQSKVILVSNLNVGEVNFDHLFNLFGLYGIISVIKIDKGKAFVEMADEKQAAEAIRNLNNVPLKGKHLRLFPSKWDKINTSREDFQSNICKDYRKLPLKALQRPKFNSFAPSRTLKIYNLLNTVSDDKIQELFAKAGFQIRRLHCVPMMNTDKKLAFASFDSIEEAVNALTVMHLQESSDWMKMKIIFAKS</sequence>
<gene>
    <name evidence="6" type="ORF">KUF71_024090</name>
</gene>
<feature type="compositionally biased region" description="Low complexity" evidence="3">
    <location>
        <begin position="183"/>
        <end position="201"/>
    </location>
</feature>
<name>A0AAE1I0F5_9NEOP</name>
<dbReference type="GO" id="GO:0003723">
    <property type="term" value="F:RNA binding"/>
    <property type="evidence" value="ECO:0007669"/>
    <property type="project" value="UniProtKB-UniRule"/>
</dbReference>